<accession>A0A921MZI2</accession>
<reference evidence="1" key="2">
    <citation type="submission" date="2021-09" db="EMBL/GenBank/DDBJ databases">
        <authorList>
            <person name="Gilroy R."/>
        </authorList>
    </citation>
    <scope>NUCLEOTIDE SEQUENCE</scope>
    <source>
        <strain evidence="1">1277</strain>
    </source>
</reference>
<dbReference type="InterPro" id="IPR017587">
    <property type="entry name" value="YqeC"/>
</dbReference>
<dbReference type="EMBL" id="DYUB01000075">
    <property type="protein sequence ID" value="HJG95917.1"/>
    <property type="molecule type" value="Genomic_DNA"/>
</dbReference>
<dbReference type="Pfam" id="PF19842">
    <property type="entry name" value="YqeC"/>
    <property type="match status" value="1"/>
</dbReference>
<proteinExistence type="predicted"/>
<organism evidence="1 2">
    <name type="scientific">Romboutsia timonensis</name>
    <dbReference type="NCBI Taxonomy" id="1776391"/>
    <lineage>
        <taxon>Bacteria</taxon>
        <taxon>Bacillati</taxon>
        <taxon>Bacillota</taxon>
        <taxon>Clostridia</taxon>
        <taxon>Peptostreptococcales</taxon>
        <taxon>Peptostreptococcaceae</taxon>
        <taxon>Romboutsia</taxon>
    </lineage>
</organism>
<comment type="caution">
    <text evidence="1">The sequence shown here is derived from an EMBL/GenBank/DDBJ whole genome shotgun (WGS) entry which is preliminary data.</text>
</comment>
<dbReference type="NCBIfam" id="TIGR03172">
    <property type="entry name" value="selenium cofactor biosynthesis protein YqeC"/>
    <property type="match status" value="1"/>
</dbReference>
<dbReference type="AlphaFoldDB" id="A0A921MZI2"/>
<reference evidence="1" key="1">
    <citation type="journal article" date="2021" name="PeerJ">
        <title>Extensive microbial diversity within the chicken gut microbiome revealed by metagenomics and culture.</title>
        <authorList>
            <person name="Gilroy R."/>
            <person name="Ravi A."/>
            <person name="Getino M."/>
            <person name="Pursley I."/>
            <person name="Horton D.L."/>
            <person name="Alikhan N.F."/>
            <person name="Baker D."/>
            <person name="Gharbi K."/>
            <person name="Hall N."/>
            <person name="Watson M."/>
            <person name="Adriaenssens E.M."/>
            <person name="Foster-Nyarko E."/>
            <person name="Jarju S."/>
            <person name="Secka A."/>
            <person name="Antonio M."/>
            <person name="Oren A."/>
            <person name="Chaudhuri R.R."/>
            <person name="La Ragione R."/>
            <person name="Hildebrand F."/>
            <person name="Pallen M.J."/>
        </authorList>
    </citation>
    <scope>NUCLEOTIDE SEQUENCE</scope>
    <source>
        <strain evidence="1">1277</strain>
    </source>
</reference>
<evidence type="ECO:0000313" key="1">
    <source>
        <dbReference type="EMBL" id="HJG95917.1"/>
    </source>
</evidence>
<name>A0A921MZI2_9FIRM</name>
<protein>
    <submittedName>
        <fullName evidence="1">Selenium-dependent hydroxylase accessory protein YqeC</fullName>
    </submittedName>
</protein>
<sequence>MNLIDTFKINNKDIITIIGAGGKTSLMFSASSLLRNDYKVLVTTTTHIYVPDNNLYDKIIMLTHFENENYNNILQNNKNGVYVIGSHIVNNSKIKGLTFDMLDKITPYFDVVIIEGDGSKEKSLKGWNDNEPVIYPKTTKTIGIVDISSIGIDINEENIHRVDKFLDIINDYSNNKVNIEHLEKLILNKNGLFKFYKGEKILFINKVEDINKRKNALNIIKDIKNENQSYIDKFIYGSIFNNEFIKG</sequence>
<gene>
    <name evidence="1" type="primary">yqeC</name>
    <name evidence="1" type="ORF">K8V90_02290</name>
</gene>
<evidence type="ECO:0000313" key="2">
    <source>
        <dbReference type="Proteomes" id="UP000776700"/>
    </source>
</evidence>
<dbReference type="Proteomes" id="UP000776700">
    <property type="component" value="Unassembled WGS sequence"/>
</dbReference>